<dbReference type="GO" id="GO:0035527">
    <property type="term" value="F:3-hydroxypropionate dehydrogenase (NADP+) activity"/>
    <property type="evidence" value="ECO:0007669"/>
    <property type="project" value="UniProtKB-EC"/>
</dbReference>
<evidence type="ECO:0000259" key="6">
    <source>
        <dbReference type="Pfam" id="PF00881"/>
    </source>
</evidence>
<evidence type="ECO:0000256" key="3">
    <source>
        <dbReference type="ARBA" id="ARBA00022857"/>
    </source>
</evidence>
<dbReference type="RefSeq" id="WP_169143697.1">
    <property type="nucleotide sequence ID" value="NZ_WTVS01000159.1"/>
</dbReference>
<dbReference type="Gene3D" id="3.40.109.10">
    <property type="entry name" value="NADH Oxidase"/>
    <property type="match status" value="1"/>
</dbReference>
<keyword evidence="2 5" id="KW-0288">FMN</keyword>
<dbReference type="Proteomes" id="UP000634522">
    <property type="component" value="Unassembled WGS sequence"/>
</dbReference>
<evidence type="ECO:0000313" key="8">
    <source>
        <dbReference type="Proteomes" id="UP000634522"/>
    </source>
</evidence>
<name>A0ABX1NP94_9RHOO</name>
<keyword evidence="3 5" id="KW-0521">NADP</keyword>
<dbReference type="EC" id="1.-.-.-" evidence="5"/>
<evidence type="ECO:0000256" key="4">
    <source>
        <dbReference type="ARBA" id="ARBA00023002"/>
    </source>
</evidence>
<reference evidence="7 8" key="1">
    <citation type="submission" date="2019-12" db="EMBL/GenBank/DDBJ databases">
        <title>Comparative genomics gives insights into the taxonomy of the Azoarcus-Aromatoleum group and reveals separate origins of nif in the plant-associated Azoarcus and non-plant-associated Aromatoleum sub-groups.</title>
        <authorList>
            <person name="Lafos M."/>
            <person name="Maluk M."/>
            <person name="Batista M."/>
            <person name="Junghare M."/>
            <person name="Carmona M."/>
            <person name="Faoro H."/>
            <person name="Cruz L.M."/>
            <person name="Battistoni F."/>
            <person name="De Souza E."/>
            <person name="Pedrosa F."/>
            <person name="Chen W.-M."/>
            <person name="Poole P.S."/>
            <person name="Dixon R.A."/>
            <person name="James E.K."/>
        </authorList>
    </citation>
    <scope>NUCLEOTIDE SEQUENCE [LARGE SCALE GENOMIC DNA]</scope>
    <source>
        <strain evidence="7 8">T</strain>
    </source>
</reference>
<protein>
    <recommendedName>
        <fullName evidence="5">Putative NADH dehydrogenase/NAD(P)H nitroreductase GPA27_27980</fullName>
        <ecNumber evidence="5">1.-.-.-</ecNumber>
    </recommendedName>
</protein>
<keyword evidence="8" id="KW-1185">Reference proteome</keyword>
<comment type="cofactor">
    <cofactor evidence="5">
        <name>FMN</name>
        <dbReference type="ChEBI" id="CHEBI:58210"/>
    </cofactor>
</comment>
<dbReference type="Pfam" id="PF00881">
    <property type="entry name" value="Nitroreductase"/>
    <property type="match status" value="1"/>
</dbReference>
<dbReference type="InterPro" id="IPR029479">
    <property type="entry name" value="Nitroreductase"/>
</dbReference>
<feature type="domain" description="Nitroreductase" evidence="6">
    <location>
        <begin position="18"/>
        <end position="155"/>
    </location>
</feature>
<evidence type="ECO:0000256" key="5">
    <source>
        <dbReference type="HAMAP-Rule" id="MF_01204"/>
    </source>
</evidence>
<sequence length="211" mass="23737">MSSTLNEEGRKLLFREARTHNEWLDKPVSDDTLRELYDLMKWGPTSVNCCPARILFLRTPEAKARLLPALAPGNVEKTRSAPVTAIIGYDGRFYDMLPKLFPHVDARAWFVDTPELAEVTARRNSSLQGAYFILAARAVGLDCGPMSGFDQAKVDHEFFPASGGTDREFSQEYFPDSHVKTNFLCNLGYGDPAKLFPRSPRLDFEEACKLL</sequence>
<keyword evidence="5" id="KW-0520">NAD</keyword>
<dbReference type="SUPFAM" id="SSF55469">
    <property type="entry name" value="FMN-dependent nitroreductase-like"/>
    <property type="match status" value="1"/>
</dbReference>
<gene>
    <name evidence="7" type="ORF">GPA27_27980</name>
</gene>
<proteinExistence type="inferred from homology"/>
<dbReference type="EMBL" id="WTVS01000159">
    <property type="protein sequence ID" value="NMG01208.1"/>
    <property type="molecule type" value="Genomic_DNA"/>
</dbReference>
<dbReference type="InterPro" id="IPR023936">
    <property type="entry name" value="RutE-like"/>
</dbReference>
<dbReference type="CDD" id="cd02148">
    <property type="entry name" value="RutE-like"/>
    <property type="match status" value="1"/>
</dbReference>
<dbReference type="PANTHER" id="PTHR43543:SF1">
    <property type="entry name" value="MALONIC SEMIALDEHYDE REDUCTASE RUTE-RELATED"/>
    <property type="match status" value="1"/>
</dbReference>
<dbReference type="InterPro" id="IPR000415">
    <property type="entry name" value="Nitroreductase-like"/>
</dbReference>
<keyword evidence="1 5" id="KW-0285">Flavoprotein</keyword>
<evidence type="ECO:0000313" key="7">
    <source>
        <dbReference type="EMBL" id="NMG01208.1"/>
    </source>
</evidence>
<dbReference type="InterPro" id="IPR050461">
    <property type="entry name" value="Nitroreductase_HadB/RutE"/>
</dbReference>
<comment type="similarity">
    <text evidence="5">Belongs to the nitroreductase family. HadB/RutE subfamily.</text>
</comment>
<evidence type="ECO:0000256" key="1">
    <source>
        <dbReference type="ARBA" id="ARBA00022630"/>
    </source>
</evidence>
<accession>A0ABX1NP94</accession>
<organism evidence="7 8">
    <name type="scientific">Aromatoleum toluolicum</name>
    <dbReference type="NCBI Taxonomy" id="90060"/>
    <lineage>
        <taxon>Bacteria</taxon>
        <taxon>Pseudomonadati</taxon>
        <taxon>Pseudomonadota</taxon>
        <taxon>Betaproteobacteria</taxon>
        <taxon>Rhodocyclales</taxon>
        <taxon>Rhodocyclaceae</taxon>
        <taxon>Aromatoleum</taxon>
    </lineage>
</organism>
<dbReference type="PANTHER" id="PTHR43543">
    <property type="entry name" value="MALONIC SEMIALDEHYDE REDUCTASE RUTE-RELATED"/>
    <property type="match status" value="1"/>
</dbReference>
<dbReference type="HAMAP" id="MF_01204">
    <property type="entry name" value="Oxidoreductase_RutE_HadB"/>
    <property type="match status" value="1"/>
</dbReference>
<keyword evidence="4 5" id="KW-0560">Oxidoreductase</keyword>
<evidence type="ECO:0000256" key="2">
    <source>
        <dbReference type="ARBA" id="ARBA00022643"/>
    </source>
</evidence>
<comment type="caution">
    <text evidence="7">The sequence shown here is derived from an EMBL/GenBank/DDBJ whole genome shotgun (WGS) entry which is preliminary data.</text>
</comment>
<dbReference type="NCBIfam" id="NF003768">
    <property type="entry name" value="PRK05365.1"/>
    <property type="match status" value="1"/>
</dbReference>